<sequence>MSLELKCPPVLLAAILALLIWGSARLLPLPLEADRLVALVWLKYGLSFTALLIGVLAVVQFRRARTTVHPHKPEKANTLVNSGLYRYSRNPMYLALLLLLTAYTLHEPSWLAPLWLILFVLYMNCFQIRPEERVLKGLFGEEYERYLRRVRRWI</sequence>
<evidence type="ECO:0000256" key="1">
    <source>
        <dbReference type="ARBA" id="ARBA00004127"/>
    </source>
</evidence>
<comment type="subcellular location">
    <subcellularLocation>
        <location evidence="1">Endomembrane system</location>
        <topology evidence="1">Multi-pass membrane protein</topology>
    </subcellularLocation>
</comment>
<keyword evidence="2 5" id="KW-0812">Transmembrane</keyword>
<dbReference type="GO" id="GO:0032259">
    <property type="term" value="P:methylation"/>
    <property type="evidence" value="ECO:0007669"/>
    <property type="project" value="UniProtKB-KW"/>
</dbReference>
<name>A0ABQ1KM27_9GAMM</name>
<evidence type="ECO:0000313" key="7">
    <source>
        <dbReference type="Proteomes" id="UP000629025"/>
    </source>
</evidence>
<dbReference type="Gene3D" id="1.20.120.1630">
    <property type="match status" value="1"/>
</dbReference>
<dbReference type="EMBL" id="BMIJ01000006">
    <property type="protein sequence ID" value="GGC01984.1"/>
    <property type="molecule type" value="Genomic_DNA"/>
</dbReference>
<dbReference type="PANTHER" id="PTHR12714">
    <property type="entry name" value="PROTEIN-S ISOPRENYLCYSTEINE O-METHYLTRANSFERASE"/>
    <property type="match status" value="1"/>
</dbReference>
<dbReference type="Pfam" id="PF04191">
    <property type="entry name" value="PEMT"/>
    <property type="match status" value="1"/>
</dbReference>
<gene>
    <name evidence="6" type="ORF">GCM10011352_30210</name>
</gene>
<keyword evidence="6" id="KW-0489">Methyltransferase</keyword>
<dbReference type="GO" id="GO:0008168">
    <property type="term" value="F:methyltransferase activity"/>
    <property type="evidence" value="ECO:0007669"/>
    <property type="project" value="UniProtKB-KW"/>
</dbReference>
<dbReference type="InterPro" id="IPR007318">
    <property type="entry name" value="Phopholipid_MeTrfase"/>
</dbReference>
<evidence type="ECO:0000256" key="5">
    <source>
        <dbReference type="SAM" id="Phobius"/>
    </source>
</evidence>
<reference evidence="7" key="1">
    <citation type="journal article" date="2019" name="Int. J. Syst. Evol. Microbiol.">
        <title>The Global Catalogue of Microorganisms (GCM) 10K type strain sequencing project: providing services to taxonomists for standard genome sequencing and annotation.</title>
        <authorList>
            <consortium name="The Broad Institute Genomics Platform"/>
            <consortium name="The Broad Institute Genome Sequencing Center for Infectious Disease"/>
            <person name="Wu L."/>
            <person name="Ma J."/>
        </authorList>
    </citation>
    <scope>NUCLEOTIDE SEQUENCE [LARGE SCALE GENOMIC DNA]</scope>
    <source>
        <strain evidence="7">CGMCC 1.15341</strain>
    </source>
</reference>
<organism evidence="6 7">
    <name type="scientific">Marinobacterium zhoushanense</name>
    <dbReference type="NCBI Taxonomy" id="1679163"/>
    <lineage>
        <taxon>Bacteria</taxon>
        <taxon>Pseudomonadati</taxon>
        <taxon>Pseudomonadota</taxon>
        <taxon>Gammaproteobacteria</taxon>
        <taxon>Oceanospirillales</taxon>
        <taxon>Oceanospirillaceae</taxon>
        <taxon>Marinobacterium</taxon>
    </lineage>
</organism>
<evidence type="ECO:0000256" key="2">
    <source>
        <dbReference type="ARBA" id="ARBA00022692"/>
    </source>
</evidence>
<dbReference type="PANTHER" id="PTHR12714:SF24">
    <property type="entry name" value="SLR1182 PROTEIN"/>
    <property type="match status" value="1"/>
</dbReference>
<keyword evidence="3 5" id="KW-1133">Transmembrane helix</keyword>
<evidence type="ECO:0000256" key="3">
    <source>
        <dbReference type="ARBA" id="ARBA00022989"/>
    </source>
</evidence>
<protein>
    <submittedName>
        <fullName evidence="6">Isoprenylcysteine carboxyl methyltransferase</fullName>
    </submittedName>
</protein>
<keyword evidence="7" id="KW-1185">Reference proteome</keyword>
<feature type="transmembrane region" description="Helical" evidence="5">
    <location>
        <begin position="112"/>
        <end position="128"/>
    </location>
</feature>
<proteinExistence type="predicted"/>
<feature type="transmembrane region" description="Helical" evidence="5">
    <location>
        <begin position="90"/>
        <end position="106"/>
    </location>
</feature>
<dbReference type="Proteomes" id="UP000629025">
    <property type="component" value="Unassembled WGS sequence"/>
</dbReference>
<evidence type="ECO:0000256" key="4">
    <source>
        <dbReference type="ARBA" id="ARBA00023136"/>
    </source>
</evidence>
<accession>A0ABQ1KM27</accession>
<evidence type="ECO:0000313" key="6">
    <source>
        <dbReference type="EMBL" id="GGC01984.1"/>
    </source>
</evidence>
<keyword evidence="6" id="KW-0808">Transferase</keyword>
<feature type="transmembrane region" description="Helical" evidence="5">
    <location>
        <begin position="36"/>
        <end position="59"/>
    </location>
</feature>
<comment type="caution">
    <text evidence="6">The sequence shown here is derived from an EMBL/GenBank/DDBJ whole genome shotgun (WGS) entry which is preliminary data.</text>
</comment>
<keyword evidence="4 5" id="KW-0472">Membrane</keyword>
<dbReference type="RefSeq" id="WP_188749806.1">
    <property type="nucleotide sequence ID" value="NZ_BMIJ01000006.1"/>
</dbReference>